<dbReference type="Gene3D" id="1.10.10.60">
    <property type="entry name" value="Homeodomain-like"/>
    <property type="match status" value="2"/>
</dbReference>
<proteinExistence type="predicted"/>
<dbReference type="PANTHER" id="PTHR40055:SF1">
    <property type="entry name" value="TRANSCRIPTIONAL REGULATOR YGIV-RELATED"/>
    <property type="match status" value="1"/>
</dbReference>
<sequence>MHNSLEKRIKLVCEYINHNLNESLTLDKMSGIAALSKYHFHRVFSAYTGVSVTQFAQLQRLKRASFRLAFEKDIRVIDIALEASFESAEAFSRAFKRTFEQSPSDFRSVPQWQEWHSRFNFLNQTHGETQMKVDIVEFAATKIALLEHLGSPDTVYETAKKFIDWRKETGLSPIKTSKTFGIPYSDPQTTEPEKFRWDICGEVSCDVLDNNYGVKTGIIPAGRCATFRHQGSYDNIRDAICYVYREWLAENNEELRDFPCFFHYRNFIHEVDECDLQTDIYIPLAAKD</sequence>
<name>A0A2S0VXG3_9ALTE</name>
<gene>
    <name evidence="5" type="ORF">C2869_00685</name>
</gene>
<dbReference type="GO" id="GO:0003700">
    <property type="term" value="F:DNA-binding transcription factor activity"/>
    <property type="evidence" value="ECO:0007669"/>
    <property type="project" value="InterPro"/>
</dbReference>
<dbReference type="SMART" id="SM00342">
    <property type="entry name" value="HTH_ARAC"/>
    <property type="match status" value="1"/>
</dbReference>
<evidence type="ECO:0000259" key="4">
    <source>
        <dbReference type="PROSITE" id="PS01124"/>
    </source>
</evidence>
<dbReference type="GO" id="GO:0043565">
    <property type="term" value="F:sequence-specific DNA binding"/>
    <property type="evidence" value="ECO:0007669"/>
    <property type="project" value="InterPro"/>
</dbReference>
<dbReference type="InterPro" id="IPR010499">
    <property type="entry name" value="AraC_E-bd"/>
</dbReference>
<dbReference type="PANTHER" id="PTHR40055">
    <property type="entry name" value="TRANSCRIPTIONAL REGULATOR YGIV-RELATED"/>
    <property type="match status" value="1"/>
</dbReference>
<dbReference type="InterPro" id="IPR020449">
    <property type="entry name" value="Tscrpt_reg_AraC-type_HTH"/>
</dbReference>
<dbReference type="PROSITE" id="PS01124">
    <property type="entry name" value="HTH_ARAC_FAMILY_2"/>
    <property type="match status" value="1"/>
</dbReference>
<dbReference type="EMBL" id="CP026604">
    <property type="protein sequence ID" value="AWB68862.1"/>
    <property type="molecule type" value="Genomic_DNA"/>
</dbReference>
<organism evidence="5 6">
    <name type="scientific">Saccharobesus litoralis</name>
    <dbReference type="NCBI Taxonomy" id="2172099"/>
    <lineage>
        <taxon>Bacteria</taxon>
        <taxon>Pseudomonadati</taxon>
        <taxon>Pseudomonadota</taxon>
        <taxon>Gammaproteobacteria</taxon>
        <taxon>Alteromonadales</taxon>
        <taxon>Alteromonadaceae</taxon>
        <taxon>Saccharobesus</taxon>
    </lineage>
</organism>
<keyword evidence="1" id="KW-0805">Transcription regulation</keyword>
<dbReference type="Pfam" id="PF06445">
    <property type="entry name" value="GyrI-like"/>
    <property type="match status" value="1"/>
</dbReference>
<dbReference type="Gene3D" id="3.20.80.10">
    <property type="entry name" value="Regulatory factor, effector binding domain"/>
    <property type="match status" value="1"/>
</dbReference>
<dbReference type="Pfam" id="PF12833">
    <property type="entry name" value="HTH_18"/>
    <property type="match status" value="1"/>
</dbReference>
<dbReference type="KEGG" id="cate:C2869_00685"/>
<reference evidence="5 6" key="1">
    <citation type="submission" date="2018-01" db="EMBL/GenBank/DDBJ databases">
        <title>Genome sequence of a Cantenovulum-like bacteria.</title>
        <authorList>
            <person name="Tan W.R."/>
            <person name="Lau N.-S."/>
            <person name="Go F."/>
            <person name="Amirul A.-A.A."/>
        </authorList>
    </citation>
    <scope>NUCLEOTIDE SEQUENCE [LARGE SCALE GENOMIC DNA]</scope>
    <source>
        <strain evidence="5 6">CCB-QB4</strain>
    </source>
</reference>
<keyword evidence="2" id="KW-0238">DNA-binding</keyword>
<dbReference type="Proteomes" id="UP000244441">
    <property type="component" value="Chromosome"/>
</dbReference>
<evidence type="ECO:0000313" key="6">
    <source>
        <dbReference type="Proteomes" id="UP000244441"/>
    </source>
</evidence>
<dbReference type="PRINTS" id="PR00032">
    <property type="entry name" value="HTHARAC"/>
</dbReference>
<dbReference type="InterPro" id="IPR050908">
    <property type="entry name" value="SmbC-like"/>
</dbReference>
<dbReference type="InterPro" id="IPR018060">
    <property type="entry name" value="HTH_AraC"/>
</dbReference>
<protein>
    <submittedName>
        <fullName evidence="5">AraC family transcriptional regulator</fullName>
    </submittedName>
</protein>
<dbReference type="SMART" id="SM00871">
    <property type="entry name" value="AraC_E_bind"/>
    <property type="match status" value="1"/>
</dbReference>
<dbReference type="OrthoDB" id="282744at2"/>
<dbReference type="SUPFAM" id="SSF46689">
    <property type="entry name" value="Homeodomain-like"/>
    <property type="match status" value="2"/>
</dbReference>
<feature type="domain" description="HTH araC/xylS-type" evidence="4">
    <location>
        <begin position="10"/>
        <end position="109"/>
    </location>
</feature>
<evidence type="ECO:0000313" key="5">
    <source>
        <dbReference type="EMBL" id="AWB68862.1"/>
    </source>
</evidence>
<accession>A0A2S0VXG3</accession>
<dbReference type="InterPro" id="IPR011256">
    <property type="entry name" value="Reg_factor_effector_dom_sf"/>
</dbReference>
<dbReference type="InterPro" id="IPR009057">
    <property type="entry name" value="Homeodomain-like_sf"/>
</dbReference>
<dbReference type="SUPFAM" id="SSF55136">
    <property type="entry name" value="Probable bacterial effector-binding domain"/>
    <property type="match status" value="1"/>
</dbReference>
<keyword evidence="6" id="KW-1185">Reference proteome</keyword>
<evidence type="ECO:0000256" key="1">
    <source>
        <dbReference type="ARBA" id="ARBA00023015"/>
    </source>
</evidence>
<evidence type="ECO:0000256" key="3">
    <source>
        <dbReference type="ARBA" id="ARBA00023163"/>
    </source>
</evidence>
<dbReference type="InterPro" id="IPR029442">
    <property type="entry name" value="GyrI-like"/>
</dbReference>
<keyword evidence="3" id="KW-0804">Transcription</keyword>
<dbReference type="AlphaFoldDB" id="A0A2S0VXG3"/>
<evidence type="ECO:0000256" key="2">
    <source>
        <dbReference type="ARBA" id="ARBA00023125"/>
    </source>
</evidence>